<gene>
    <name evidence="2" type="ORF">S03H2_27359</name>
</gene>
<name>X1I4J6_9ZZZZ</name>
<dbReference type="EMBL" id="BARU01016464">
    <property type="protein sequence ID" value="GAH60994.1"/>
    <property type="molecule type" value="Genomic_DNA"/>
</dbReference>
<protein>
    <recommendedName>
        <fullName evidence="1">Peptidase M15A C-terminal domain-containing protein</fullName>
    </recommendedName>
</protein>
<dbReference type="InterPro" id="IPR009045">
    <property type="entry name" value="Zn_M74/Hedgehog-like"/>
</dbReference>
<feature type="domain" description="Peptidase M15A C-terminal" evidence="1">
    <location>
        <begin position="7"/>
        <end position="91"/>
    </location>
</feature>
<evidence type="ECO:0000259" key="1">
    <source>
        <dbReference type="Pfam" id="PF08291"/>
    </source>
</evidence>
<reference evidence="2" key="1">
    <citation type="journal article" date="2014" name="Front. Microbiol.">
        <title>High frequency of phylogenetically diverse reductive dehalogenase-homologous genes in deep subseafloor sedimentary metagenomes.</title>
        <authorList>
            <person name="Kawai M."/>
            <person name="Futagami T."/>
            <person name="Toyoda A."/>
            <person name="Takaki Y."/>
            <person name="Nishi S."/>
            <person name="Hori S."/>
            <person name="Arai W."/>
            <person name="Tsubouchi T."/>
            <person name="Morono Y."/>
            <person name="Uchiyama I."/>
            <person name="Ito T."/>
            <person name="Fujiyama A."/>
            <person name="Inagaki F."/>
            <person name="Takami H."/>
        </authorList>
    </citation>
    <scope>NUCLEOTIDE SEQUENCE</scope>
    <source>
        <strain evidence="2">Expedition CK06-06</strain>
    </source>
</reference>
<dbReference type="AlphaFoldDB" id="X1I4J6"/>
<proteinExistence type="predicted"/>
<organism evidence="2">
    <name type="scientific">marine sediment metagenome</name>
    <dbReference type="NCBI Taxonomy" id="412755"/>
    <lineage>
        <taxon>unclassified sequences</taxon>
        <taxon>metagenomes</taxon>
        <taxon>ecological metagenomes</taxon>
    </lineage>
</organism>
<dbReference type="Pfam" id="PF08291">
    <property type="entry name" value="Peptidase_M15_3"/>
    <property type="match status" value="1"/>
</dbReference>
<sequence>MTKLSKNFNLSEFECPCGKCKAKRISLILITKLQQLRDRIGEPIFITSGCRCPIYNKKIGGHSKSPHLLGKAADIQVKKWTPIGLAFMADNNIRLGIYPNHLHMDIMPPNPSKYWLVKKYGQNPY</sequence>
<dbReference type="Gene3D" id="3.30.1380.10">
    <property type="match status" value="1"/>
</dbReference>
<feature type="non-terminal residue" evidence="2">
    <location>
        <position position="125"/>
    </location>
</feature>
<dbReference type="InterPro" id="IPR013230">
    <property type="entry name" value="Peptidase_M15A_C"/>
</dbReference>
<comment type="caution">
    <text evidence="2">The sequence shown here is derived from an EMBL/GenBank/DDBJ whole genome shotgun (WGS) entry which is preliminary data.</text>
</comment>
<dbReference type="SUPFAM" id="SSF55166">
    <property type="entry name" value="Hedgehog/DD-peptidase"/>
    <property type="match status" value="1"/>
</dbReference>
<accession>X1I4J6</accession>
<evidence type="ECO:0000313" key="2">
    <source>
        <dbReference type="EMBL" id="GAH60994.1"/>
    </source>
</evidence>